<dbReference type="PANTHER" id="PTHR43005:SF1">
    <property type="entry name" value="SPERMIDINE_PUTRESCINE TRANSPORT SYSTEM PERMEASE PROTEIN"/>
    <property type="match status" value="1"/>
</dbReference>
<sequence>MGNHALAQRRRRIRERDTALAMLFVVPTAGYVLAFILGPVVLAIAYALSDVTVADPSFDWVGLANIDLVLADPVFWRSLLNTLLITVATTALAVAGGNIVARLMLARVYGRWLVRVGVLLPWVTPVTISAVSWLWLLNSVYSPLDWAGRQLGLLGAAESTNWLGRPSTAMTAVVAGHVPGPEVTTGASPGLELPPL</sequence>
<feature type="transmembrane region" description="Helical" evidence="7">
    <location>
        <begin position="112"/>
        <end position="136"/>
    </location>
</feature>
<evidence type="ECO:0000256" key="4">
    <source>
        <dbReference type="ARBA" id="ARBA00022692"/>
    </source>
</evidence>
<dbReference type="EMBL" id="BAAAQD010000082">
    <property type="protein sequence ID" value="GAA1578841.1"/>
    <property type="molecule type" value="Genomic_DNA"/>
</dbReference>
<evidence type="ECO:0000256" key="7">
    <source>
        <dbReference type="SAM" id="Phobius"/>
    </source>
</evidence>
<evidence type="ECO:0008006" key="10">
    <source>
        <dbReference type="Google" id="ProtNLM"/>
    </source>
</evidence>
<dbReference type="Proteomes" id="UP001501470">
    <property type="component" value="Unassembled WGS sequence"/>
</dbReference>
<keyword evidence="4 7" id="KW-0812">Transmembrane</keyword>
<evidence type="ECO:0000256" key="2">
    <source>
        <dbReference type="ARBA" id="ARBA00022448"/>
    </source>
</evidence>
<evidence type="ECO:0000256" key="6">
    <source>
        <dbReference type="ARBA" id="ARBA00023136"/>
    </source>
</evidence>
<keyword evidence="2" id="KW-0813">Transport</keyword>
<comment type="caution">
    <text evidence="8">The sequence shown here is derived from an EMBL/GenBank/DDBJ whole genome shotgun (WGS) entry which is preliminary data.</text>
</comment>
<evidence type="ECO:0000256" key="3">
    <source>
        <dbReference type="ARBA" id="ARBA00022475"/>
    </source>
</evidence>
<dbReference type="InterPro" id="IPR035906">
    <property type="entry name" value="MetI-like_sf"/>
</dbReference>
<proteinExistence type="predicted"/>
<keyword evidence="9" id="KW-1185">Reference proteome</keyword>
<accession>A0ABP4PDW5</accession>
<evidence type="ECO:0000256" key="1">
    <source>
        <dbReference type="ARBA" id="ARBA00004651"/>
    </source>
</evidence>
<keyword evidence="5 7" id="KW-1133">Transmembrane helix</keyword>
<protein>
    <recommendedName>
        <fullName evidence="10">Sugar ABC transporter permease</fullName>
    </recommendedName>
</protein>
<organism evidence="8 9">
    <name type="scientific">Dactylosporangium maewongense</name>
    <dbReference type="NCBI Taxonomy" id="634393"/>
    <lineage>
        <taxon>Bacteria</taxon>
        <taxon>Bacillati</taxon>
        <taxon>Actinomycetota</taxon>
        <taxon>Actinomycetes</taxon>
        <taxon>Micromonosporales</taxon>
        <taxon>Micromonosporaceae</taxon>
        <taxon>Dactylosporangium</taxon>
    </lineage>
</organism>
<keyword evidence="3" id="KW-1003">Cell membrane</keyword>
<dbReference type="SUPFAM" id="SSF161098">
    <property type="entry name" value="MetI-like"/>
    <property type="match status" value="1"/>
</dbReference>
<reference evidence="9" key="1">
    <citation type="journal article" date="2019" name="Int. J. Syst. Evol. Microbiol.">
        <title>The Global Catalogue of Microorganisms (GCM) 10K type strain sequencing project: providing services to taxonomists for standard genome sequencing and annotation.</title>
        <authorList>
            <consortium name="The Broad Institute Genomics Platform"/>
            <consortium name="The Broad Institute Genome Sequencing Center for Infectious Disease"/>
            <person name="Wu L."/>
            <person name="Ma J."/>
        </authorList>
    </citation>
    <scope>NUCLEOTIDE SEQUENCE [LARGE SCALE GENOMIC DNA]</scope>
    <source>
        <strain evidence="9">JCM 15933</strain>
    </source>
</reference>
<evidence type="ECO:0000313" key="8">
    <source>
        <dbReference type="EMBL" id="GAA1578841.1"/>
    </source>
</evidence>
<feature type="transmembrane region" description="Helical" evidence="7">
    <location>
        <begin position="79"/>
        <end position="100"/>
    </location>
</feature>
<keyword evidence="6 7" id="KW-0472">Membrane</keyword>
<evidence type="ECO:0000313" key="9">
    <source>
        <dbReference type="Proteomes" id="UP001501470"/>
    </source>
</evidence>
<evidence type="ECO:0000256" key="5">
    <source>
        <dbReference type="ARBA" id="ARBA00022989"/>
    </source>
</evidence>
<dbReference type="PANTHER" id="PTHR43005">
    <property type="entry name" value="BLR7065 PROTEIN"/>
    <property type="match status" value="1"/>
</dbReference>
<dbReference type="Gene3D" id="1.10.3720.10">
    <property type="entry name" value="MetI-like"/>
    <property type="match status" value="1"/>
</dbReference>
<name>A0ABP4PDW5_9ACTN</name>
<dbReference type="RefSeq" id="WP_344516061.1">
    <property type="nucleotide sequence ID" value="NZ_BAAAQD010000082.1"/>
</dbReference>
<gene>
    <name evidence="8" type="ORF">GCM10009827_120350</name>
</gene>
<comment type="subcellular location">
    <subcellularLocation>
        <location evidence="1">Cell membrane</location>
        <topology evidence="1">Multi-pass membrane protein</topology>
    </subcellularLocation>
</comment>
<feature type="transmembrane region" description="Helical" evidence="7">
    <location>
        <begin position="20"/>
        <end position="48"/>
    </location>
</feature>